<reference evidence="2" key="1">
    <citation type="submission" date="2016-03" db="EMBL/GenBank/DDBJ databases">
        <authorList>
            <person name="Ploux O."/>
        </authorList>
    </citation>
    <scope>NUCLEOTIDE SEQUENCE</scope>
    <source>
        <strain evidence="2">UC10</strain>
    </source>
</reference>
<accession>A0A1Y5NZH1</accession>
<evidence type="ECO:0000313" key="2">
    <source>
        <dbReference type="EMBL" id="SBS70489.1"/>
    </source>
</evidence>
<dbReference type="AlphaFoldDB" id="A0A1Y5NZH1"/>
<feature type="compositionally biased region" description="Basic residues" evidence="1">
    <location>
        <begin position="14"/>
        <end position="26"/>
    </location>
</feature>
<dbReference type="EMBL" id="FLQS01000001">
    <property type="protein sequence ID" value="SBS70489.1"/>
    <property type="molecule type" value="Genomic_DNA"/>
</dbReference>
<gene>
    <name evidence="2" type="ORF">MHPYR_10162</name>
</gene>
<feature type="region of interest" description="Disordered" evidence="1">
    <location>
        <begin position="1"/>
        <end position="43"/>
    </location>
</feature>
<organism evidence="2">
    <name type="scientific">uncultured Mycobacterium sp</name>
    <dbReference type="NCBI Taxonomy" id="171292"/>
    <lineage>
        <taxon>Bacteria</taxon>
        <taxon>Bacillati</taxon>
        <taxon>Actinomycetota</taxon>
        <taxon>Actinomycetes</taxon>
        <taxon>Mycobacteriales</taxon>
        <taxon>Mycobacteriaceae</taxon>
        <taxon>Mycobacterium</taxon>
        <taxon>environmental samples</taxon>
    </lineage>
</organism>
<protein>
    <submittedName>
        <fullName evidence="2">Uncharacterized protein</fullName>
    </submittedName>
</protein>
<proteinExistence type="predicted"/>
<name>A0A1Y5NZH1_9MYCO</name>
<sequence>MNRSARPTRIERSRRLRRIRFRRRPQRPPTNPPSAPPASAKGIGAPPAVGSVCWGQLPGITIGVGVVLDSGTDPAPTIGFIGIATSSAQEHTPGIPYECRTPTRVPAYSLCGA</sequence>
<evidence type="ECO:0000256" key="1">
    <source>
        <dbReference type="SAM" id="MobiDB-lite"/>
    </source>
</evidence>
<feature type="compositionally biased region" description="Pro residues" evidence="1">
    <location>
        <begin position="27"/>
        <end position="36"/>
    </location>
</feature>